<name>A0A382HPB1_9ZZZZ</name>
<dbReference type="EMBL" id="UINC01062490">
    <property type="protein sequence ID" value="SVB89166.1"/>
    <property type="molecule type" value="Genomic_DNA"/>
</dbReference>
<dbReference type="GO" id="GO:0003697">
    <property type="term" value="F:single-stranded DNA binding"/>
    <property type="evidence" value="ECO:0007669"/>
    <property type="project" value="InterPro"/>
</dbReference>
<accession>A0A382HPB1</accession>
<dbReference type="AlphaFoldDB" id="A0A382HPB1"/>
<evidence type="ECO:0000313" key="1">
    <source>
        <dbReference type="EMBL" id="SVB89166.1"/>
    </source>
</evidence>
<sequence length="35" mass="3561">MSNIAIAGNVGTDLVLRFSKAGNAFVTIPVAVTRG</sequence>
<gene>
    <name evidence="1" type="ORF">METZ01_LOCUS242020</name>
</gene>
<dbReference type="InterPro" id="IPR000424">
    <property type="entry name" value="Primosome_PriB/ssb"/>
</dbReference>
<organism evidence="1">
    <name type="scientific">marine metagenome</name>
    <dbReference type="NCBI Taxonomy" id="408172"/>
    <lineage>
        <taxon>unclassified sequences</taxon>
        <taxon>metagenomes</taxon>
        <taxon>ecological metagenomes</taxon>
    </lineage>
</organism>
<dbReference type="PROSITE" id="PS50935">
    <property type="entry name" value="SSB"/>
    <property type="match status" value="1"/>
</dbReference>
<feature type="non-terminal residue" evidence="1">
    <location>
        <position position="35"/>
    </location>
</feature>
<protein>
    <submittedName>
        <fullName evidence="1">Uncharacterized protein</fullName>
    </submittedName>
</protein>
<reference evidence="1" key="1">
    <citation type="submission" date="2018-05" db="EMBL/GenBank/DDBJ databases">
        <authorList>
            <person name="Lanie J.A."/>
            <person name="Ng W.-L."/>
            <person name="Kazmierczak K.M."/>
            <person name="Andrzejewski T.M."/>
            <person name="Davidsen T.M."/>
            <person name="Wayne K.J."/>
            <person name="Tettelin H."/>
            <person name="Glass J.I."/>
            <person name="Rusch D."/>
            <person name="Podicherti R."/>
            <person name="Tsui H.-C.T."/>
            <person name="Winkler M.E."/>
        </authorList>
    </citation>
    <scope>NUCLEOTIDE SEQUENCE</scope>
</reference>
<proteinExistence type="predicted"/>